<gene>
    <name evidence="1" type="ORF">CpipJ_CPIJ020146</name>
</gene>
<dbReference type="VEuPathDB" id="VectorBase:CPIJ020146"/>
<dbReference type="EMBL" id="DS234203">
    <property type="protein sequence ID" value="EDS33164.1"/>
    <property type="molecule type" value="Genomic_DNA"/>
</dbReference>
<protein>
    <submittedName>
        <fullName evidence="1">Serrate protein</fullName>
    </submittedName>
</protein>
<feature type="non-terminal residue" evidence="1">
    <location>
        <position position="78"/>
    </location>
</feature>
<dbReference type="KEGG" id="cqu:CpipJ_CPIJ020146"/>
<dbReference type="InParanoid" id="B0XL21"/>
<proteinExistence type="predicted"/>
<accession>B0XL21</accession>
<dbReference type="AlphaFoldDB" id="B0XL21"/>
<dbReference type="HOGENOM" id="CLU_2645019_0_0_1"/>
<reference evidence="1" key="1">
    <citation type="submission" date="2007-03" db="EMBL/GenBank/DDBJ databases">
        <title>Annotation of Culex pipiens quinquefasciatus.</title>
        <authorList>
            <consortium name="The Broad Institute Genome Sequencing Platform"/>
            <person name="Atkinson P.W."/>
            <person name="Hemingway J."/>
            <person name="Christensen B.M."/>
            <person name="Higgs S."/>
            <person name="Kodira C."/>
            <person name="Hannick L."/>
            <person name="Megy K."/>
            <person name="O'Leary S."/>
            <person name="Pearson M."/>
            <person name="Haas B.J."/>
            <person name="Mauceli E."/>
            <person name="Wortman J.R."/>
            <person name="Lee N.H."/>
            <person name="Guigo R."/>
            <person name="Stanke M."/>
            <person name="Alvarado L."/>
            <person name="Amedeo P."/>
            <person name="Antoine C.H."/>
            <person name="Arensburger P."/>
            <person name="Bidwell S.L."/>
            <person name="Crawford M."/>
            <person name="Camaro F."/>
            <person name="Devon K."/>
            <person name="Engels R."/>
            <person name="Hammond M."/>
            <person name="Howarth C."/>
            <person name="Koehrsen M."/>
            <person name="Lawson D."/>
            <person name="Montgomery P."/>
            <person name="Nene V."/>
            <person name="Nusbaum C."/>
            <person name="Puiu D."/>
            <person name="Romero-Severson J."/>
            <person name="Severson D.W."/>
            <person name="Shumway M."/>
            <person name="Sisk P."/>
            <person name="Stolte C."/>
            <person name="Zeng Q."/>
            <person name="Eisenstadt E."/>
            <person name="Fraser-Liggett C."/>
            <person name="Strausberg R."/>
            <person name="Galagan J."/>
            <person name="Birren B."/>
            <person name="Collins F.H."/>
        </authorList>
    </citation>
    <scope>NUCLEOTIDE SEQUENCE [LARGE SCALE GENOMIC DNA]</scope>
    <source>
        <strain evidence="1">JHB</strain>
    </source>
</reference>
<sequence length="78" mass="8599">MAPSLPTCVARCSRVTRSLRKRSITSKNEENFRRSANPLKGSVSSLRGAMELRLKPALEINQIAGPYTRCTGLSSTYI</sequence>
<evidence type="ECO:0000313" key="1">
    <source>
        <dbReference type="EMBL" id="EDS33164.1"/>
    </source>
</evidence>
<name>B0XL21_CULQU</name>
<organism>
    <name type="scientific">Culex quinquefasciatus</name>
    <name type="common">Southern house mosquito</name>
    <name type="synonym">Culex pungens</name>
    <dbReference type="NCBI Taxonomy" id="7176"/>
    <lineage>
        <taxon>Eukaryota</taxon>
        <taxon>Metazoa</taxon>
        <taxon>Ecdysozoa</taxon>
        <taxon>Arthropoda</taxon>
        <taxon>Hexapoda</taxon>
        <taxon>Insecta</taxon>
        <taxon>Pterygota</taxon>
        <taxon>Neoptera</taxon>
        <taxon>Endopterygota</taxon>
        <taxon>Diptera</taxon>
        <taxon>Nematocera</taxon>
        <taxon>Culicoidea</taxon>
        <taxon>Culicidae</taxon>
        <taxon>Culicinae</taxon>
        <taxon>Culicini</taxon>
        <taxon>Culex</taxon>
        <taxon>Culex</taxon>
    </lineage>
</organism>